<evidence type="ECO:0000259" key="5">
    <source>
        <dbReference type="PROSITE" id="PS51379"/>
    </source>
</evidence>
<feature type="domain" description="4Fe-4S ferredoxin-type" evidence="5">
    <location>
        <begin position="89"/>
        <end position="119"/>
    </location>
</feature>
<evidence type="ECO:0000256" key="1">
    <source>
        <dbReference type="ARBA" id="ARBA00022485"/>
    </source>
</evidence>
<keyword evidence="7" id="KW-1185">Reference proteome</keyword>
<dbReference type="GO" id="GO:0046872">
    <property type="term" value="F:metal ion binding"/>
    <property type="evidence" value="ECO:0007669"/>
    <property type="project" value="UniProtKB-KW"/>
</dbReference>
<gene>
    <name evidence="6" type="ordered locus">Shel_17910</name>
</gene>
<dbReference type="eggNOG" id="COG0437">
    <property type="taxonomic scope" value="Bacteria"/>
</dbReference>
<dbReference type="Pfam" id="PF13247">
    <property type="entry name" value="Fer4_11"/>
    <property type="match status" value="2"/>
</dbReference>
<keyword evidence="2" id="KW-0479">Metal-binding</keyword>
<evidence type="ECO:0000313" key="7">
    <source>
        <dbReference type="Proteomes" id="UP000002026"/>
    </source>
</evidence>
<name>C7N7C5_SLAHD</name>
<dbReference type="EMBL" id="CP001684">
    <property type="protein sequence ID" value="ACV22810.1"/>
    <property type="molecule type" value="Genomic_DNA"/>
</dbReference>
<evidence type="ECO:0000256" key="3">
    <source>
        <dbReference type="ARBA" id="ARBA00023004"/>
    </source>
</evidence>
<dbReference type="RefSeq" id="WP_012798912.1">
    <property type="nucleotide sequence ID" value="NC_013165.1"/>
</dbReference>
<dbReference type="Proteomes" id="UP000002026">
    <property type="component" value="Chromosome"/>
</dbReference>
<dbReference type="GO" id="GO:0051539">
    <property type="term" value="F:4 iron, 4 sulfur cluster binding"/>
    <property type="evidence" value="ECO:0007669"/>
    <property type="project" value="UniProtKB-KW"/>
</dbReference>
<keyword evidence="4" id="KW-0411">Iron-sulfur</keyword>
<keyword evidence="1" id="KW-0004">4Fe-4S</keyword>
<dbReference type="PROSITE" id="PS00198">
    <property type="entry name" value="4FE4S_FER_1"/>
    <property type="match status" value="1"/>
</dbReference>
<feature type="domain" description="4Fe-4S ferredoxin-type" evidence="5">
    <location>
        <begin position="4"/>
        <end position="33"/>
    </location>
</feature>
<dbReference type="AlphaFoldDB" id="C7N7C5"/>
<dbReference type="InterPro" id="IPR050954">
    <property type="entry name" value="ET_IronSulfur_Cluster-Binding"/>
</dbReference>
<dbReference type="STRING" id="471855.Shel_17910"/>
<sequence>MTRYAMAVDKTRCIGCHACAMACKVNNNLPKDVWWNTIRMSEGQPFDCSVGEYGGELSLEYHPVNCQHCANPSCLTVCPTGATQQREDGIVWVDTELCIGCDSCINACPYDVRRHLADDLEFYTEHAIGDVAAPQHAAGKVGKCDFCKGRIDRGEAPACMVLCPGRARYWGDIDDPESEISKAIAGREIELLFEEAGTEPQFFYFK</sequence>
<keyword evidence="3" id="KW-0408">Iron</keyword>
<organism evidence="6 7">
    <name type="scientific">Slackia heliotrinireducens (strain ATCC 29202 / DSM 20476 / NCTC 11029 / RHS 1)</name>
    <name type="common">Peptococcus heliotrinreducens</name>
    <dbReference type="NCBI Taxonomy" id="471855"/>
    <lineage>
        <taxon>Bacteria</taxon>
        <taxon>Bacillati</taxon>
        <taxon>Actinomycetota</taxon>
        <taxon>Coriobacteriia</taxon>
        <taxon>Eggerthellales</taxon>
        <taxon>Eggerthellaceae</taxon>
        <taxon>Slackia</taxon>
    </lineage>
</organism>
<dbReference type="PANTHER" id="PTHR43177">
    <property type="entry name" value="PROTEIN NRFC"/>
    <property type="match status" value="1"/>
</dbReference>
<dbReference type="PROSITE" id="PS51379">
    <property type="entry name" value="4FE4S_FER_2"/>
    <property type="match status" value="3"/>
</dbReference>
<evidence type="ECO:0000256" key="2">
    <source>
        <dbReference type="ARBA" id="ARBA00022723"/>
    </source>
</evidence>
<evidence type="ECO:0000313" key="6">
    <source>
        <dbReference type="EMBL" id="ACV22810.1"/>
    </source>
</evidence>
<dbReference type="HOGENOM" id="CLU_043374_1_0_11"/>
<evidence type="ECO:0000256" key="4">
    <source>
        <dbReference type="ARBA" id="ARBA00023014"/>
    </source>
</evidence>
<accession>C7N7C5</accession>
<dbReference type="Gene3D" id="3.30.70.20">
    <property type="match status" value="2"/>
</dbReference>
<dbReference type="CDD" id="cd10551">
    <property type="entry name" value="PsrB"/>
    <property type="match status" value="1"/>
</dbReference>
<dbReference type="KEGG" id="shi:Shel_17910"/>
<protein>
    <submittedName>
        <fullName evidence="6">Fe-S-cluster-containing hydrogenase subunit</fullName>
    </submittedName>
</protein>
<proteinExistence type="predicted"/>
<dbReference type="InterPro" id="IPR017900">
    <property type="entry name" value="4Fe4S_Fe_S_CS"/>
</dbReference>
<dbReference type="SUPFAM" id="SSF54862">
    <property type="entry name" value="4Fe-4S ferredoxins"/>
    <property type="match status" value="1"/>
</dbReference>
<dbReference type="Pfam" id="PF00037">
    <property type="entry name" value="Fer4"/>
    <property type="match status" value="1"/>
</dbReference>
<dbReference type="PANTHER" id="PTHR43177:SF3">
    <property type="entry name" value="PROTEIN NRFC HOMOLOG"/>
    <property type="match status" value="1"/>
</dbReference>
<dbReference type="InterPro" id="IPR017896">
    <property type="entry name" value="4Fe4S_Fe-S-bd"/>
</dbReference>
<feature type="domain" description="4Fe-4S ferredoxin-type" evidence="5">
    <location>
        <begin position="57"/>
        <end position="88"/>
    </location>
</feature>
<reference evidence="6 7" key="1">
    <citation type="journal article" date="2009" name="Stand. Genomic Sci.">
        <title>Complete genome sequence of Slackia heliotrinireducens type strain (RHS 1).</title>
        <authorList>
            <person name="Pukall R."/>
            <person name="Lapidus A."/>
            <person name="Nolan M."/>
            <person name="Copeland A."/>
            <person name="Glavina Del Rio T."/>
            <person name="Lucas S."/>
            <person name="Chen F."/>
            <person name="Tice H."/>
            <person name="Cheng J.F."/>
            <person name="Chertkov O."/>
            <person name="Bruce D."/>
            <person name="Goodwin L."/>
            <person name="Kuske C."/>
            <person name="Brettin T."/>
            <person name="Detter J.C."/>
            <person name="Han C."/>
            <person name="Pitluck S."/>
            <person name="Pati A."/>
            <person name="Mavrommatis K."/>
            <person name="Ivanova N."/>
            <person name="Ovchinnikova G."/>
            <person name="Chen A."/>
            <person name="Palaniappan K."/>
            <person name="Schneider S."/>
            <person name="Rohde M."/>
            <person name="Chain P."/>
            <person name="D'haeseleer P."/>
            <person name="Goker M."/>
            <person name="Bristow J."/>
            <person name="Eisen J.A."/>
            <person name="Markowitz V."/>
            <person name="Kyrpides N.C."/>
            <person name="Klenk H.P."/>
            <person name="Hugenholtz P."/>
        </authorList>
    </citation>
    <scope>NUCLEOTIDE SEQUENCE [LARGE SCALE GENOMIC DNA]</scope>
    <source>
        <strain evidence="7">ATCC 29202 / DSM 20476 / NCTC 11029 / RHS 1</strain>
    </source>
</reference>